<feature type="transmembrane region" description="Helical" evidence="16">
    <location>
        <begin position="96"/>
        <end position="113"/>
    </location>
</feature>
<sequence length="235" mass="25540">MKLRLFTFPNILTLCNLLSGCAAVIFALCINDLEQAFWCVLVAAVFDFLDGFAARLMEVSSPVGKELDSLADMISFGLAPASILYSIYVATGGDELSGFAVFILVAFSALRLAKFNLDERQATEFIGLPTPACAMFFASVGYIMQQNAAAAPPVAAIVASVVFSLLLISPIPMFALKFKHFDFAGNELRYIFLGISLVLLGLYQVRALPFIILAYILVSIVRFLIRRGKSPKISA</sequence>
<evidence type="ECO:0000256" key="10">
    <source>
        <dbReference type="ARBA" id="ARBA00023098"/>
    </source>
</evidence>
<evidence type="ECO:0000256" key="14">
    <source>
        <dbReference type="ARBA" id="ARBA00032361"/>
    </source>
</evidence>
<evidence type="ECO:0000256" key="3">
    <source>
        <dbReference type="ARBA" id="ARBA00010441"/>
    </source>
</evidence>
<name>A0ABY5V1U7_9BACT</name>
<dbReference type="NCBIfam" id="TIGR00473">
    <property type="entry name" value="pssA"/>
    <property type="match status" value="1"/>
</dbReference>
<dbReference type="Gene3D" id="1.20.120.1760">
    <property type="match status" value="1"/>
</dbReference>
<keyword evidence="9 16" id="KW-1133">Transmembrane helix</keyword>
<dbReference type="EC" id="2.7.8.8" evidence="4"/>
<evidence type="ECO:0000256" key="15">
    <source>
        <dbReference type="RuleBase" id="RU003750"/>
    </source>
</evidence>
<dbReference type="InterPro" id="IPR000462">
    <property type="entry name" value="CDP-OH_P_trans"/>
</dbReference>
<dbReference type="InterPro" id="IPR004533">
    <property type="entry name" value="CDP-diaglyc--ser_O-PTrfase"/>
</dbReference>
<evidence type="ECO:0000313" key="17">
    <source>
        <dbReference type="EMBL" id="UWN58181.1"/>
    </source>
</evidence>
<dbReference type="PROSITE" id="PS00379">
    <property type="entry name" value="CDP_ALCOHOL_P_TRANSF"/>
    <property type="match status" value="1"/>
</dbReference>
<comment type="subcellular location">
    <subcellularLocation>
        <location evidence="2">Endomembrane system</location>
        <topology evidence="2">Multi-pass membrane protein</topology>
    </subcellularLocation>
</comment>
<feature type="transmembrane region" description="Helical" evidence="16">
    <location>
        <begin position="188"/>
        <end position="204"/>
    </location>
</feature>
<dbReference type="Pfam" id="PF01066">
    <property type="entry name" value="CDP-OH_P_transf"/>
    <property type="match status" value="1"/>
</dbReference>
<dbReference type="InterPro" id="IPR050324">
    <property type="entry name" value="CDP-alcohol_PTase-I"/>
</dbReference>
<keyword evidence="7 15" id="KW-0808">Transferase</keyword>
<keyword evidence="10" id="KW-0443">Lipid metabolism</keyword>
<dbReference type="PANTHER" id="PTHR14269:SF61">
    <property type="entry name" value="CDP-DIACYLGLYCEROL--SERINE O-PHOSPHATIDYLTRANSFERASE"/>
    <property type="match status" value="1"/>
</dbReference>
<evidence type="ECO:0000256" key="16">
    <source>
        <dbReference type="SAM" id="Phobius"/>
    </source>
</evidence>
<keyword evidence="18" id="KW-1185">Reference proteome</keyword>
<evidence type="ECO:0000256" key="2">
    <source>
        <dbReference type="ARBA" id="ARBA00004127"/>
    </source>
</evidence>
<keyword evidence="6" id="KW-0444">Lipid biosynthesis</keyword>
<dbReference type="InterPro" id="IPR048254">
    <property type="entry name" value="CDP_ALCOHOL_P_TRANSF_CS"/>
</dbReference>
<keyword evidence="8 16" id="KW-0812">Transmembrane</keyword>
<organism evidence="17 18">
    <name type="scientific">Alistipes ihumii AP11</name>
    <dbReference type="NCBI Taxonomy" id="1211813"/>
    <lineage>
        <taxon>Bacteria</taxon>
        <taxon>Pseudomonadati</taxon>
        <taxon>Bacteroidota</taxon>
        <taxon>Bacteroidia</taxon>
        <taxon>Bacteroidales</taxon>
        <taxon>Rikenellaceae</taxon>
        <taxon>Alistipes</taxon>
    </lineage>
</organism>
<evidence type="ECO:0000256" key="1">
    <source>
        <dbReference type="ARBA" id="ARBA00000287"/>
    </source>
</evidence>
<keyword evidence="12" id="KW-0594">Phospholipid biosynthesis</keyword>
<feature type="transmembrane region" description="Helical" evidence="16">
    <location>
        <begin position="69"/>
        <end position="90"/>
    </location>
</feature>
<feature type="transmembrane region" description="Helical" evidence="16">
    <location>
        <begin position="125"/>
        <end position="144"/>
    </location>
</feature>
<dbReference type="GO" id="GO:0003882">
    <property type="term" value="F:CDP-diacylglycerol-serine O-phosphatidyltransferase activity"/>
    <property type="evidence" value="ECO:0007669"/>
    <property type="project" value="UniProtKB-EC"/>
</dbReference>
<gene>
    <name evidence="17" type="primary">pssA</name>
    <name evidence="17" type="ORF">NQ491_05260</name>
</gene>
<dbReference type="Proteomes" id="UP001059295">
    <property type="component" value="Chromosome"/>
</dbReference>
<dbReference type="RefSeq" id="WP_019246556.1">
    <property type="nucleotide sequence ID" value="NZ_CAPH01000017.1"/>
</dbReference>
<evidence type="ECO:0000256" key="13">
    <source>
        <dbReference type="ARBA" id="ARBA00023264"/>
    </source>
</evidence>
<dbReference type="PANTHER" id="PTHR14269">
    <property type="entry name" value="CDP-DIACYLGLYCEROL--GLYCEROL-3-PHOSPHATE 3-PHOSPHATIDYLTRANSFERASE-RELATED"/>
    <property type="match status" value="1"/>
</dbReference>
<protein>
    <recommendedName>
        <fullName evidence="5">CDP-diacylglycerol--serine O-phosphatidyltransferase</fullName>
        <ecNumber evidence="4">2.7.8.8</ecNumber>
    </recommendedName>
    <alternativeName>
        <fullName evidence="14">Phosphatidylserine synthase</fullName>
    </alternativeName>
</protein>
<comment type="similarity">
    <text evidence="3 15">Belongs to the CDP-alcohol phosphatidyltransferase class-I family.</text>
</comment>
<dbReference type="EMBL" id="CP102294">
    <property type="protein sequence ID" value="UWN58181.1"/>
    <property type="molecule type" value="Genomic_DNA"/>
</dbReference>
<comment type="catalytic activity">
    <reaction evidence="1">
        <text>a CDP-1,2-diacyl-sn-glycerol + L-serine = a 1,2-diacyl-sn-glycero-3-phospho-L-serine + CMP + H(+)</text>
        <dbReference type="Rhea" id="RHEA:16913"/>
        <dbReference type="ChEBI" id="CHEBI:15378"/>
        <dbReference type="ChEBI" id="CHEBI:33384"/>
        <dbReference type="ChEBI" id="CHEBI:57262"/>
        <dbReference type="ChEBI" id="CHEBI:58332"/>
        <dbReference type="ChEBI" id="CHEBI:60377"/>
        <dbReference type="EC" id="2.7.8.8"/>
    </reaction>
</comment>
<evidence type="ECO:0000256" key="4">
    <source>
        <dbReference type="ARBA" id="ARBA00013174"/>
    </source>
</evidence>
<evidence type="ECO:0000256" key="11">
    <source>
        <dbReference type="ARBA" id="ARBA00023136"/>
    </source>
</evidence>
<dbReference type="PROSITE" id="PS51257">
    <property type="entry name" value="PROKAR_LIPOPROTEIN"/>
    <property type="match status" value="1"/>
</dbReference>
<keyword evidence="11 16" id="KW-0472">Membrane</keyword>
<evidence type="ECO:0000256" key="12">
    <source>
        <dbReference type="ARBA" id="ARBA00023209"/>
    </source>
</evidence>
<evidence type="ECO:0000256" key="8">
    <source>
        <dbReference type="ARBA" id="ARBA00022692"/>
    </source>
</evidence>
<dbReference type="InterPro" id="IPR043130">
    <property type="entry name" value="CDP-OH_PTrfase_TM_dom"/>
</dbReference>
<evidence type="ECO:0000313" key="18">
    <source>
        <dbReference type="Proteomes" id="UP001059295"/>
    </source>
</evidence>
<keyword evidence="13" id="KW-1208">Phospholipid metabolism</keyword>
<feature type="transmembrane region" description="Helical" evidence="16">
    <location>
        <begin position="37"/>
        <end position="57"/>
    </location>
</feature>
<accession>A0ABY5V1U7</accession>
<dbReference type="GeneID" id="82891120"/>
<proteinExistence type="inferred from homology"/>
<feature type="transmembrane region" description="Helical" evidence="16">
    <location>
        <begin position="150"/>
        <end position="176"/>
    </location>
</feature>
<evidence type="ECO:0000256" key="9">
    <source>
        <dbReference type="ARBA" id="ARBA00022989"/>
    </source>
</evidence>
<evidence type="ECO:0000256" key="7">
    <source>
        <dbReference type="ARBA" id="ARBA00022679"/>
    </source>
</evidence>
<evidence type="ECO:0000256" key="5">
    <source>
        <dbReference type="ARBA" id="ARBA00017171"/>
    </source>
</evidence>
<evidence type="ECO:0000256" key="6">
    <source>
        <dbReference type="ARBA" id="ARBA00022516"/>
    </source>
</evidence>
<reference evidence="17" key="1">
    <citation type="journal article" date="2022" name="Cell">
        <title>Design, construction, and in vivo augmentation of a complex gut microbiome.</title>
        <authorList>
            <person name="Cheng A.G."/>
            <person name="Ho P.Y."/>
            <person name="Aranda-Diaz A."/>
            <person name="Jain S."/>
            <person name="Yu F.B."/>
            <person name="Meng X."/>
            <person name="Wang M."/>
            <person name="Iakiviak M."/>
            <person name="Nagashima K."/>
            <person name="Zhao A."/>
            <person name="Murugkar P."/>
            <person name="Patil A."/>
            <person name="Atabakhsh K."/>
            <person name="Weakley A."/>
            <person name="Yan J."/>
            <person name="Brumbaugh A.R."/>
            <person name="Higginbottom S."/>
            <person name="Dimas A."/>
            <person name="Shiver A.L."/>
            <person name="Deutschbauer A."/>
            <person name="Neff N."/>
            <person name="Sonnenburg J.L."/>
            <person name="Huang K.C."/>
            <person name="Fischbach M.A."/>
        </authorList>
    </citation>
    <scope>NUCLEOTIDE SEQUENCE</scope>
    <source>
        <strain evidence="17">AP11</strain>
    </source>
</reference>